<protein>
    <submittedName>
        <fullName evidence="1">Uncharacterized protein</fullName>
    </submittedName>
</protein>
<reference evidence="1" key="1">
    <citation type="submission" date="2023-05" db="EMBL/GenBank/DDBJ databases">
        <authorList>
            <person name="Stuckert A."/>
        </authorList>
    </citation>
    <scope>NUCLEOTIDE SEQUENCE</scope>
</reference>
<dbReference type="EMBL" id="CATNWA010006532">
    <property type="protein sequence ID" value="CAI9552296.1"/>
    <property type="molecule type" value="Genomic_DNA"/>
</dbReference>
<comment type="caution">
    <text evidence="1">The sequence shown here is derived from an EMBL/GenBank/DDBJ whole genome shotgun (WGS) entry which is preliminary data.</text>
</comment>
<evidence type="ECO:0000313" key="1">
    <source>
        <dbReference type="EMBL" id="CAI9552296.1"/>
    </source>
</evidence>
<organism evidence="1 2">
    <name type="scientific">Staurois parvus</name>
    <dbReference type="NCBI Taxonomy" id="386267"/>
    <lineage>
        <taxon>Eukaryota</taxon>
        <taxon>Metazoa</taxon>
        <taxon>Chordata</taxon>
        <taxon>Craniata</taxon>
        <taxon>Vertebrata</taxon>
        <taxon>Euteleostomi</taxon>
        <taxon>Amphibia</taxon>
        <taxon>Batrachia</taxon>
        <taxon>Anura</taxon>
        <taxon>Neobatrachia</taxon>
        <taxon>Ranoidea</taxon>
        <taxon>Ranidae</taxon>
        <taxon>Staurois</taxon>
    </lineage>
</organism>
<proteinExistence type="predicted"/>
<evidence type="ECO:0000313" key="2">
    <source>
        <dbReference type="Proteomes" id="UP001162483"/>
    </source>
</evidence>
<accession>A0ABN9BX30</accession>
<gene>
    <name evidence="1" type="ORF">SPARVUS_LOCUS3859525</name>
</gene>
<sequence length="57" mass="6530">MKNACKAFSRYLNGQNTEHRMFLPSLSHIVMTNSHLRPLPPLETKDMLMTNHTSNSS</sequence>
<dbReference type="Proteomes" id="UP001162483">
    <property type="component" value="Unassembled WGS sequence"/>
</dbReference>
<name>A0ABN9BX30_9NEOB</name>
<keyword evidence="2" id="KW-1185">Reference proteome</keyword>